<evidence type="ECO:0000313" key="4">
    <source>
        <dbReference type="Proteomes" id="UP001060164"/>
    </source>
</evidence>
<feature type="compositionally biased region" description="Low complexity" evidence="1">
    <location>
        <begin position="147"/>
        <end position="168"/>
    </location>
</feature>
<reference evidence="3" key="1">
    <citation type="journal article" date="2022" name="Cell">
        <title>Design, construction, and in vivo augmentation of a complex gut microbiome.</title>
        <authorList>
            <person name="Cheng A.G."/>
            <person name="Ho P.Y."/>
            <person name="Aranda-Diaz A."/>
            <person name="Jain S."/>
            <person name="Yu F.B."/>
            <person name="Meng X."/>
            <person name="Wang M."/>
            <person name="Iakiviak M."/>
            <person name="Nagashima K."/>
            <person name="Zhao A."/>
            <person name="Murugkar P."/>
            <person name="Patil A."/>
            <person name="Atabakhsh K."/>
            <person name="Weakley A."/>
            <person name="Yan J."/>
            <person name="Brumbaugh A.R."/>
            <person name="Higginbottom S."/>
            <person name="Dimas A."/>
            <person name="Shiver A.L."/>
            <person name="Deutschbauer A."/>
            <person name="Neff N."/>
            <person name="Sonnenburg J.L."/>
            <person name="Huang K.C."/>
            <person name="Fischbach M.A."/>
        </authorList>
    </citation>
    <scope>NUCLEOTIDE SEQUENCE</scope>
    <source>
        <strain evidence="3">DSM 19829</strain>
    </source>
</reference>
<evidence type="ECO:0000256" key="1">
    <source>
        <dbReference type="SAM" id="MobiDB-lite"/>
    </source>
</evidence>
<dbReference type="RefSeq" id="WP_028529107.1">
    <property type="nucleotide sequence ID" value="NZ_CABLBR010000019.1"/>
</dbReference>
<evidence type="ECO:0000313" key="3">
    <source>
        <dbReference type="EMBL" id="UWP60460.1"/>
    </source>
</evidence>
<keyword evidence="2" id="KW-1133">Transmembrane helix</keyword>
<protein>
    <submittedName>
        <fullName evidence="3">Beta-propeller domain-containing protein</fullName>
    </submittedName>
</protein>
<name>A0ABY5VIN2_9FIRM</name>
<feature type="region of interest" description="Disordered" evidence="1">
    <location>
        <begin position="147"/>
        <end position="185"/>
    </location>
</feature>
<feature type="compositionally biased region" description="Polar residues" evidence="1">
    <location>
        <begin position="70"/>
        <end position="82"/>
    </location>
</feature>
<organism evidence="3 4">
    <name type="scientific">Ruminococcus gauvreauii</name>
    <dbReference type="NCBI Taxonomy" id="438033"/>
    <lineage>
        <taxon>Bacteria</taxon>
        <taxon>Bacillati</taxon>
        <taxon>Bacillota</taxon>
        <taxon>Clostridia</taxon>
        <taxon>Eubacteriales</taxon>
        <taxon>Oscillospiraceae</taxon>
        <taxon>Ruminococcus</taxon>
    </lineage>
</organism>
<keyword evidence="2" id="KW-0812">Transmembrane</keyword>
<sequence length="683" mass="75489">MNDDKLLEKIKRSADSCDVPEGLKPEMLDFVRPSEQGIRDRKIRRAIRGIAAAAAVVVLLLILTQVPLTQKESSDSSNTASVRSRGLDTKDSESADDTTEQTSEGKKVLDSMYVPAENYDDIYDAFQTQEKYAENWAMDDVMEAGGAAAAGSSNSSTASTESAVADTAPAEEDTGGNTGYSGTNVQVEGVDEGDVVKTDGEYLYIIRNSRDVRIVKADGANLEEVSVIRLPDKASDGSIQEIYLDGDVLNIICQQYDNSLTEKSADTYYMNYRAVTTLYTYDLKDRREPKLTGEVSQDGTYHTSRKVGQYVYLFTDYYPAYQLERQEAYAGDDPYGIMPLAAGETFAVSDIYLPAEGGGSQYLLITSVNIGKPDEIADKKAILDSASRFYVSTENIYLERDMWENTGDQTAIAKFSFRDGKIEGVGAAVIGGTVTDDFATNEYDGYLRVLTTRWSGNTQDNCIYVLNQDMEIVGKAEGLAEGESIYSARFMGNTGYFVTYRQVDPLFSVDFTDPENPKILGELKVTGFSEYLHFYGENRLLGIGWETDPDTGTRKGLKLSMFDISDPSDVKEISRKIIENIDYFPGEYNYKALTVSPQKNVIGFVTTSYGNRGGSNSSYFVFSYDDHNGFKNAMTYSAQNGVSSEFENSRGVYIGDTFYIANSDAVLAFDMKNGYEKTGELRD</sequence>
<feature type="transmembrane region" description="Helical" evidence="2">
    <location>
        <begin position="49"/>
        <end position="68"/>
    </location>
</feature>
<keyword evidence="4" id="KW-1185">Reference proteome</keyword>
<dbReference type="EMBL" id="CP102290">
    <property type="protein sequence ID" value="UWP60460.1"/>
    <property type="molecule type" value="Genomic_DNA"/>
</dbReference>
<keyword evidence="2" id="KW-0472">Membrane</keyword>
<feature type="region of interest" description="Disordered" evidence="1">
    <location>
        <begin position="70"/>
        <end position="109"/>
    </location>
</feature>
<accession>A0ABY5VIN2</accession>
<dbReference type="Proteomes" id="UP001060164">
    <property type="component" value="Chromosome"/>
</dbReference>
<dbReference type="Pfam" id="PF09826">
    <property type="entry name" value="Beta_propel"/>
    <property type="match status" value="1"/>
</dbReference>
<evidence type="ECO:0000256" key="2">
    <source>
        <dbReference type="SAM" id="Phobius"/>
    </source>
</evidence>
<proteinExistence type="predicted"/>
<dbReference type="InterPro" id="IPR019198">
    <property type="entry name" value="Beta_propeller_containing"/>
</dbReference>
<gene>
    <name evidence="3" type="ORF">NQ502_05310</name>
</gene>